<reference evidence="13" key="1">
    <citation type="journal article" date="2020" name="mSystems">
        <title>Genome- and Community-Level Interaction Insights into Carbon Utilization and Element Cycling Functions of Hydrothermarchaeota in Hydrothermal Sediment.</title>
        <authorList>
            <person name="Zhou Z."/>
            <person name="Liu Y."/>
            <person name="Xu W."/>
            <person name="Pan J."/>
            <person name="Luo Z.H."/>
            <person name="Li M."/>
        </authorList>
    </citation>
    <scope>NUCLEOTIDE SEQUENCE [LARGE SCALE GENOMIC DNA]</scope>
    <source>
        <strain evidence="13">HyVt-501</strain>
    </source>
</reference>
<dbReference type="GO" id="GO:0003725">
    <property type="term" value="F:double-stranded RNA binding"/>
    <property type="evidence" value="ECO:0007669"/>
    <property type="project" value="InterPro"/>
</dbReference>
<keyword evidence="6" id="KW-0819">tRNA processing</keyword>
<comment type="similarity">
    <text evidence="2">Belongs to the SUA5 family.</text>
</comment>
<dbReference type="GO" id="GO:0005524">
    <property type="term" value="F:ATP binding"/>
    <property type="evidence" value="ECO:0007669"/>
    <property type="project" value="UniProtKB-KW"/>
</dbReference>
<comment type="caution">
    <text evidence="13">The sequence shown here is derived from an EMBL/GenBank/DDBJ whole genome shotgun (WGS) entry which is preliminary data.</text>
</comment>
<dbReference type="PANTHER" id="PTHR17490:SF16">
    <property type="entry name" value="THREONYLCARBAMOYL-AMP SYNTHASE"/>
    <property type="match status" value="1"/>
</dbReference>
<evidence type="ECO:0000256" key="4">
    <source>
        <dbReference type="ARBA" id="ARBA00022490"/>
    </source>
</evidence>
<dbReference type="PANTHER" id="PTHR17490">
    <property type="entry name" value="SUA5"/>
    <property type="match status" value="1"/>
</dbReference>
<evidence type="ECO:0000256" key="8">
    <source>
        <dbReference type="ARBA" id="ARBA00022741"/>
    </source>
</evidence>
<keyword evidence="4" id="KW-0963">Cytoplasm</keyword>
<dbReference type="PROSITE" id="PS51163">
    <property type="entry name" value="YRDC"/>
    <property type="match status" value="1"/>
</dbReference>
<dbReference type="Proteomes" id="UP000885792">
    <property type="component" value="Unassembled WGS sequence"/>
</dbReference>
<dbReference type="Pfam" id="PF01300">
    <property type="entry name" value="Sua5_yciO_yrdC"/>
    <property type="match status" value="1"/>
</dbReference>
<evidence type="ECO:0000256" key="1">
    <source>
        <dbReference type="ARBA" id="ARBA00004496"/>
    </source>
</evidence>
<gene>
    <name evidence="13" type="ORF">ENJ61_04940</name>
</gene>
<evidence type="ECO:0000259" key="12">
    <source>
        <dbReference type="PROSITE" id="PS51163"/>
    </source>
</evidence>
<keyword evidence="9" id="KW-0067">ATP-binding</keyword>
<proteinExistence type="inferred from homology"/>
<dbReference type="InterPro" id="IPR017945">
    <property type="entry name" value="DHBP_synth_RibB-like_a/b_dom"/>
</dbReference>
<evidence type="ECO:0000256" key="11">
    <source>
        <dbReference type="ARBA" id="ARBA00048366"/>
    </source>
</evidence>
<protein>
    <recommendedName>
        <fullName evidence="10">L-threonylcarbamoyladenylate synthase</fullName>
        <ecNumber evidence="3">2.7.7.87</ecNumber>
    </recommendedName>
    <alternativeName>
        <fullName evidence="10">L-threonylcarbamoyladenylate synthase</fullName>
    </alternativeName>
</protein>
<dbReference type="GO" id="GO:0008033">
    <property type="term" value="P:tRNA processing"/>
    <property type="evidence" value="ECO:0007669"/>
    <property type="project" value="UniProtKB-KW"/>
</dbReference>
<sequence>MSIKVFNAFKDEDIKKVVKYMEDGAVIIFYSESVYGFATNGYIKESVEKIYGIKRRSKKKPLNILATPENFMNWCYIPEKWKYIVEKLIKLYWPGNLGLILPKKETIPDYVNANLDSVNLVCMDIVAYKMSGFADFPICVTSANFSGEKPITNPEEALNAFKDYIDIFLLGSESSRKQPTTIIDFSKDYPYILRETTISAESLYKILGVKISPIIHTK</sequence>
<evidence type="ECO:0000256" key="9">
    <source>
        <dbReference type="ARBA" id="ARBA00022840"/>
    </source>
</evidence>
<dbReference type="InterPro" id="IPR006070">
    <property type="entry name" value="Sua5-like_dom"/>
</dbReference>
<evidence type="ECO:0000256" key="6">
    <source>
        <dbReference type="ARBA" id="ARBA00022694"/>
    </source>
</evidence>
<evidence type="ECO:0000256" key="10">
    <source>
        <dbReference type="ARBA" id="ARBA00029774"/>
    </source>
</evidence>
<dbReference type="Gene3D" id="3.90.870.10">
    <property type="entry name" value="DHBP synthase"/>
    <property type="match status" value="1"/>
</dbReference>
<organism evidence="13">
    <name type="scientific">Aquifex aeolicus</name>
    <dbReference type="NCBI Taxonomy" id="63363"/>
    <lineage>
        <taxon>Bacteria</taxon>
        <taxon>Pseudomonadati</taxon>
        <taxon>Aquificota</taxon>
        <taxon>Aquificia</taxon>
        <taxon>Aquificales</taxon>
        <taxon>Aquificaceae</taxon>
        <taxon>Aquifex</taxon>
    </lineage>
</organism>
<evidence type="ECO:0000256" key="5">
    <source>
        <dbReference type="ARBA" id="ARBA00022679"/>
    </source>
</evidence>
<accession>A0A7C5Q4S0</accession>
<dbReference type="InterPro" id="IPR050156">
    <property type="entry name" value="TC-AMP_synthase_SUA5"/>
</dbReference>
<comment type="subcellular location">
    <subcellularLocation>
        <location evidence="1">Cytoplasm</location>
    </subcellularLocation>
</comment>
<dbReference type="SUPFAM" id="SSF55821">
    <property type="entry name" value="YrdC/RibB"/>
    <property type="match status" value="1"/>
</dbReference>
<name>A0A7C5Q4S0_AQUAO</name>
<keyword evidence="8" id="KW-0547">Nucleotide-binding</keyword>
<keyword evidence="5" id="KW-0808">Transferase</keyword>
<evidence type="ECO:0000256" key="2">
    <source>
        <dbReference type="ARBA" id="ARBA00007663"/>
    </source>
</evidence>
<dbReference type="GO" id="GO:0061710">
    <property type="term" value="F:L-threonylcarbamoyladenylate synthase"/>
    <property type="evidence" value="ECO:0007669"/>
    <property type="project" value="UniProtKB-EC"/>
</dbReference>
<dbReference type="GO" id="GO:0005737">
    <property type="term" value="C:cytoplasm"/>
    <property type="evidence" value="ECO:0007669"/>
    <property type="project" value="UniProtKB-SubCell"/>
</dbReference>
<dbReference type="EMBL" id="DRNB01000177">
    <property type="protein sequence ID" value="HHJ64237.1"/>
    <property type="molecule type" value="Genomic_DNA"/>
</dbReference>
<feature type="domain" description="YrdC-like" evidence="12">
    <location>
        <begin position="11"/>
        <end position="198"/>
    </location>
</feature>
<dbReference type="AlphaFoldDB" id="A0A7C5Q4S0"/>
<dbReference type="EC" id="2.7.7.87" evidence="3"/>
<evidence type="ECO:0000313" key="13">
    <source>
        <dbReference type="EMBL" id="HHJ64237.1"/>
    </source>
</evidence>
<evidence type="ECO:0000256" key="7">
    <source>
        <dbReference type="ARBA" id="ARBA00022695"/>
    </source>
</evidence>
<keyword evidence="7" id="KW-0548">Nucleotidyltransferase</keyword>
<evidence type="ECO:0000256" key="3">
    <source>
        <dbReference type="ARBA" id="ARBA00012584"/>
    </source>
</evidence>
<comment type="catalytic activity">
    <reaction evidence="11">
        <text>L-threonine + hydrogencarbonate + ATP = L-threonylcarbamoyladenylate + diphosphate + H2O</text>
        <dbReference type="Rhea" id="RHEA:36407"/>
        <dbReference type="ChEBI" id="CHEBI:15377"/>
        <dbReference type="ChEBI" id="CHEBI:17544"/>
        <dbReference type="ChEBI" id="CHEBI:30616"/>
        <dbReference type="ChEBI" id="CHEBI:33019"/>
        <dbReference type="ChEBI" id="CHEBI:57926"/>
        <dbReference type="ChEBI" id="CHEBI:73682"/>
        <dbReference type="EC" id="2.7.7.87"/>
    </reaction>
</comment>
<dbReference type="GO" id="GO:0000049">
    <property type="term" value="F:tRNA binding"/>
    <property type="evidence" value="ECO:0007669"/>
    <property type="project" value="TreeGrafter"/>
</dbReference>
<dbReference type="GO" id="GO:0006450">
    <property type="term" value="P:regulation of translational fidelity"/>
    <property type="evidence" value="ECO:0007669"/>
    <property type="project" value="TreeGrafter"/>
</dbReference>